<proteinExistence type="predicted"/>
<reference evidence="2" key="1">
    <citation type="journal article" date="2024" name="Int. J. Syst. Evol. Microbiol.">
        <title>Pectobacterium araliae sp. nov., a pathogen causing bacterial soft rot of Japanese angelica tree in Japan.</title>
        <authorList>
            <person name="Sawada H."/>
            <person name="Someya N."/>
            <person name="Morohoshi T."/>
            <person name="Ono M."/>
            <person name="Satou M."/>
        </authorList>
    </citation>
    <scope>NUCLEOTIDE SEQUENCE [LARGE SCALE GENOMIC DNA]</scope>
    <source>
        <strain evidence="2">MAFF 302110</strain>
    </source>
</reference>
<keyword evidence="2" id="KW-1185">Reference proteome</keyword>
<evidence type="ECO:0000313" key="1">
    <source>
        <dbReference type="EMBL" id="BES83425.1"/>
    </source>
</evidence>
<evidence type="ECO:0000313" key="2">
    <source>
        <dbReference type="Proteomes" id="UP001377830"/>
    </source>
</evidence>
<sequence length="86" mass="9041">MRISSRLTPTEQQAAALVQEASAAAVSLEEQAARLTQAVSVFKLAGMAQRLKTSLPKAAPQPRLAAAMAIAGSSNKGSDNQNWETF</sequence>
<dbReference type="EMBL" id="AP028908">
    <property type="protein sequence ID" value="BES83425.1"/>
    <property type="molecule type" value="Genomic_DNA"/>
</dbReference>
<gene>
    <name evidence="1" type="ORF">PEC302110_05220</name>
</gene>
<accession>A0AAN0KAE6</accession>
<name>A0AAN0KAE6_9GAMM</name>
<dbReference type="AlphaFoldDB" id="A0AAN0KAE6"/>
<dbReference type="Proteomes" id="UP001377830">
    <property type="component" value="Chromosome"/>
</dbReference>
<dbReference type="KEGG" id="parl:PEC302110_05220"/>
<dbReference type="RefSeq" id="WP_261848979.1">
    <property type="nucleotide sequence ID" value="NZ_AP028908.1"/>
</dbReference>
<protein>
    <submittedName>
        <fullName evidence="1">Uncharacterized protein</fullName>
    </submittedName>
</protein>
<organism evidence="1 2">
    <name type="scientific">Pectobacterium araliae</name>
    <dbReference type="NCBI Taxonomy" id="3073862"/>
    <lineage>
        <taxon>Bacteria</taxon>
        <taxon>Pseudomonadati</taxon>
        <taxon>Pseudomonadota</taxon>
        <taxon>Gammaproteobacteria</taxon>
        <taxon>Enterobacterales</taxon>
        <taxon>Pectobacteriaceae</taxon>
        <taxon>Pectobacterium</taxon>
    </lineage>
</organism>